<dbReference type="PaxDb" id="39947-A0A0P0WBW7"/>
<feature type="region of interest" description="Disordered" evidence="1">
    <location>
        <begin position="1"/>
        <end position="60"/>
    </location>
</feature>
<reference evidence="2 3" key="2">
    <citation type="journal article" date="2013" name="Plant Cell Physiol.">
        <title>Rice Annotation Project Database (RAP-DB): an integrative and interactive database for rice genomics.</title>
        <authorList>
            <person name="Sakai H."/>
            <person name="Lee S.S."/>
            <person name="Tanaka T."/>
            <person name="Numa H."/>
            <person name="Kim J."/>
            <person name="Kawahara Y."/>
            <person name="Wakimoto H."/>
            <person name="Yang C.C."/>
            <person name="Iwamoto M."/>
            <person name="Abe T."/>
            <person name="Yamada Y."/>
            <person name="Muto A."/>
            <person name="Inokuchi H."/>
            <person name="Ikemura T."/>
            <person name="Matsumoto T."/>
            <person name="Sasaki T."/>
            <person name="Itoh T."/>
        </authorList>
    </citation>
    <scope>NUCLEOTIDE SEQUENCE [LARGE SCALE GENOMIC DNA]</scope>
    <source>
        <strain evidence="3">cv. Nipponbare</strain>
    </source>
</reference>
<organism evidence="2 3">
    <name type="scientific">Oryza sativa subsp. japonica</name>
    <name type="common">Rice</name>
    <dbReference type="NCBI Taxonomy" id="39947"/>
    <lineage>
        <taxon>Eukaryota</taxon>
        <taxon>Viridiplantae</taxon>
        <taxon>Streptophyta</taxon>
        <taxon>Embryophyta</taxon>
        <taxon>Tracheophyta</taxon>
        <taxon>Spermatophyta</taxon>
        <taxon>Magnoliopsida</taxon>
        <taxon>Liliopsida</taxon>
        <taxon>Poales</taxon>
        <taxon>Poaceae</taxon>
        <taxon>BOP clade</taxon>
        <taxon>Oryzoideae</taxon>
        <taxon>Oryzeae</taxon>
        <taxon>Oryzinae</taxon>
        <taxon>Oryza</taxon>
        <taxon>Oryza sativa</taxon>
    </lineage>
</organism>
<reference evidence="2 3" key="3">
    <citation type="journal article" date="2013" name="Rice">
        <title>Improvement of the Oryza sativa Nipponbare reference genome using next generation sequence and optical map data.</title>
        <authorList>
            <person name="Kawahara Y."/>
            <person name="de la Bastide M."/>
            <person name="Hamilton J.P."/>
            <person name="Kanamori H."/>
            <person name="McCombie W.R."/>
            <person name="Ouyang S."/>
            <person name="Schwartz D.C."/>
            <person name="Tanaka T."/>
            <person name="Wu J."/>
            <person name="Zhou S."/>
            <person name="Childs K.L."/>
            <person name="Davidson R.M."/>
            <person name="Lin H."/>
            <person name="Quesada-Ocampo L."/>
            <person name="Vaillancourt B."/>
            <person name="Sakai H."/>
            <person name="Lee S.S."/>
            <person name="Kim J."/>
            <person name="Numa H."/>
            <person name="Itoh T."/>
            <person name="Buell C.R."/>
            <person name="Matsumoto T."/>
        </authorList>
    </citation>
    <scope>NUCLEOTIDE SEQUENCE [LARGE SCALE GENOMIC DNA]</scope>
    <source>
        <strain evidence="3">cv. Nipponbare</strain>
    </source>
</reference>
<proteinExistence type="predicted"/>
<protein>
    <submittedName>
        <fullName evidence="2">Os04g0499700 protein</fullName>
    </submittedName>
</protein>
<dbReference type="EMBL" id="AP014960">
    <property type="protein sequence ID" value="BAS89923.1"/>
    <property type="molecule type" value="Genomic_DNA"/>
</dbReference>
<reference evidence="3" key="1">
    <citation type="journal article" date="2005" name="Nature">
        <title>The map-based sequence of the rice genome.</title>
        <authorList>
            <consortium name="International rice genome sequencing project (IRGSP)"/>
            <person name="Matsumoto T."/>
            <person name="Wu J."/>
            <person name="Kanamori H."/>
            <person name="Katayose Y."/>
            <person name="Fujisawa M."/>
            <person name="Namiki N."/>
            <person name="Mizuno H."/>
            <person name="Yamamoto K."/>
            <person name="Antonio B.A."/>
            <person name="Baba T."/>
            <person name="Sakata K."/>
            <person name="Nagamura Y."/>
            <person name="Aoki H."/>
            <person name="Arikawa K."/>
            <person name="Arita K."/>
            <person name="Bito T."/>
            <person name="Chiden Y."/>
            <person name="Fujitsuka N."/>
            <person name="Fukunaka R."/>
            <person name="Hamada M."/>
            <person name="Harada C."/>
            <person name="Hayashi A."/>
            <person name="Hijishita S."/>
            <person name="Honda M."/>
            <person name="Hosokawa S."/>
            <person name="Ichikawa Y."/>
            <person name="Idonuma A."/>
            <person name="Iijima M."/>
            <person name="Ikeda M."/>
            <person name="Ikeno M."/>
            <person name="Ito K."/>
            <person name="Ito S."/>
            <person name="Ito T."/>
            <person name="Ito Y."/>
            <person name="Ito Y."/>
            <person name="Iwabuchi A."/>
            <person name="Kamiya K."/>
            <person name="Karasawa W."/>
            <person name="Kurita K."/>
            <person name="Katagiri S."/>
            <person name="Kikuta A."/>
            <person name="Kobayashi H."/>
            <person name="Kobayashi N."/>
            <person name="Machita K."/>
            <person name="Maehara T."/>
            <person name="Masukawa M."/>
            <person name="Mizubayashi T."/>
            <person name="Mukai Y."/>
            <person name="Nagasaki H."/>
            <person name="Nagata Y."/>
            <person name="Naito S."/>
            <person name="Nakashima M."/>
            <person name="Nakama Y."/>
            <person name="Nakamichi Y."/>
            <person name="Nakamura M."/>
            <person name="Meguro A."/>
            <person name="Negishi M."/>
            <person name="Ohta I."/>
            <person name="Ohta T."/>
            <person name="Okamoto M."/>
            <person name="Ono N."/>
            <person name="Saji S."/>
            <person name="Sakaguchi M."/>
            <person name="Sakai K."/>
            <person name="Shibata M."/>
            <person name="Shimokawa T."/>
            <person name="Song J."/>
            <person name="Takazaki Y."/>
            <person name="Terasawa K."/>
            <person name="Tsugane M."/>
            <person name="Tsuji K."/>
            <person name="Ueda S."/>
            <person name="Waki K."/>
            <person name="Yamagata H."/>
            <person name="Yamamoto M."/>
            <person name="Yamamoto S."/>
            <person name="Yamane H."/>
            <person name="Yoshiki S."/>
            <person name="Yoshihara R."/>
            <person name="Yukawa K."/>
            <person name="Zhong H."/>
            <person name="Yano M."/>
            <person name="Yuan Q."/>
            <person name="Ouyang S."/>
            <person name="Liu J."/>
            <person name="Jones K.M."/>
            <person name="Gansberger K."/>
            <person name="Moffat K."/>
            <person name="Hill J."/>
            <person name="Bera J."/>
            <person name="Fadrosh D."/>
            <person name="Jin S."/>
            <person name="Johri S."/>
            <person name="Kim M."/>
            <person name="Overton L."/>
            <person name="Reardon M."/>
            <person name="Tsitrin T."/>
            <person name="Vuong H."/>
            <person name="Weaver B."/>
            <person name="Ciecko A."/>
            <person name="Tallon L."/>
            <person name="Jackson J."/>
            <person name="Pai G."/>
            <person name="Aken S.V."/>
            <person name="Utterback T."/>
            <person name="Reidmuller S."/>
            <person name="Feldblyum T."/>
            <person name="Hsiao J."/>
            <person name="Zismann V."/>
            <person name="Iobst S."/>
            <person name="de Vazeille A.R."/>
            <person name="Buell C.R."/>
            <person name="Ying K."/>
            <person name="Li Y."/>
            <person name="Lu T."/>
            <person name="Huang Y."/>
            <person name="Zhao Q."/>
            <person name="Feng Q."/>
            <person name="Zhang L."/>
            <person name="Zhu J."/>
            <person name="Weng Q."/>
            <person name="Mu J."/>
            <person name="Lu Y."/>
            <person name="Fan D."/>
            <person name="Liu Y."/>
            <person name="Guan J."/>
            <person name="Zhang Y."/>
            <person name="Yu S."/>
            <person name="Liu X."/>
            <person name="Zhang Y."/>
            <person name="Hong G."/>
            <person name="Han B."/>
            <person name="Choisne N."/>
            <person name="Demange N."/>
            <person name="Orjeda G."/>
            <person name="Samain S."/>
            <person name="Cattolico L."/>
            <person name="Pelletier E."/>
            <person name="Couloux A."/>
            <person name="Segurens B."/>
            <person name="Wincker P."/>
            <person name="D'Hont A."/>
            <person name="Scarpelli C."/>
            <person name="Weissenbach J."/>
            <person name="Salanoubat M."/>
            <person name="Quetier F."/>
            <person name="Yu Y."/>
            <person name="Kim H.R."/>
            <person name="Rambo T."/>
            <person name="Currie J."/>
            <person name="Collura K."/>
            <person name="Luo M."/>
            <person name="Yang T."/>
            <person name="Ammiraju J.S.S."/>
            <person name="Engler F."/>
            <person name="Soderlund C."/>
            <person name="Wing R.A."/>
            <person name="Palmer L.E."/>
            <person name="de la Bastide M."/>
            <person name="Spiegel L."/>
            <person name="Nascimento L."/>
            <person name="Zutavern T."/>
            <person name="O'Shaughnessy A."/>
            <person name="Dike S."/>
            <person name="Dedhia N."/>
            <person name="Preston R."/>
            <person name="Balija V."/>
            <person name="McCombie W.R."/>
            <person name="Chow T."/>
            <person name="Chen H."/>
            <person name="Chung M."/>
            <person name="Chen C."/>
            <person name="Shaw J."/>
            <person name="Wu H."/>
            <person name="Hsiao K."/>
            <person name="Chao Y."/>
            <person name="Chu M."/>
            <person name="Cheng C."/>
            <person name="Hour A."/>
            <person name="Lee P."/>
            <person name="Lin S."/>
            <person name="Lin Y."/>
            <person name="Liou J."/>
            <person name="Liu S."/>
            <person name="Hsing Y."/>
            <person name="Raghuvanshi S."/>
            <person name="Mohanty A."/>
            <person name="Bharti A.K."/>
            <person name="Gaur A."/>
            <person name="Gupta V."/>
            <person name="Kumar D."/>
            <person name="Ravi V."/>
            <person name="Vij S."/>
            <person name="Kapur A."/>
            <person name="Khurana P."/>
            <person name="Khurana P."/>
            <person name="Khurana J.P."/>
            <person name="Tyagi A.K."/>
            <person name="Gaikwad K."/>
            <person name="Singh A."/>
            <person name="Dalal V."/>
            <person name="Srivastava S."/>
            <person name="Dixit A."/>
            <person name="Pal A.K."/>
            <person name="Ghazi I.A."/>
            <person name="Yadav M."/>
            <person name="Pandit A."/>
            <person name="Bhargava A."/>
            <person name="Sureshbabu K."/>
            <person name="Batra K."/>
            <person name="Sharma T.R."/>
            <person name="Mohapatra T."/>
            <person name="Singh N.K."/>
            <person name="Messing J."/>
            <person name="Nelson A.B."/>
            <person name="Fuks G."/>
            <person name="Kavchok S."/>
            <person name="Keizer G."/>
            <person name="Linton E."/>
            <person name="Llaca V."/>
            <person name="Song R."/>
            <person name="Tanyolac B."/>
            <person name="Young S."/>
            <person name="Ho-Il K."/>
            <person name="Hahn J.H."/>
            <person name="Sangsakoo G."/>
            <person name="Vanavichit A."/>
            <person name="de Mattos Luiz.A.T."/>
            <person name="Zimmer P.D."/>
            <person name="Malone G."/>
            <person name="Dellagostin O."/>
            <person name="de Oliveira A.C."/>
            <person name="Bevan M."/>
            <person name="Bancroft I."/>
            <person name="Minx P."/>
            <person name="Cordum H."/>
            <person name="Wilson R."/>
            <person name="Cheng Z."/>
            <person name="Jin W."/>
            <person name="Jiang J."/>
            <person name="Leong S.A."/>
            <person name="Iwama H."/>
            <person name="Gojobori T."/>
            <person name="Itoh T."/>
            <person name="Niimura Y."/>
            <person name="Fujii Y."/>
            <person name="Habara T."/>
            <person name="Sakai H."/>
            <person name="Sato Y."/>
            <person name="Wilson G."/>
            <person name="Kumar K."/>
            <person name="McCouch S."/>
            <person name="Juretic N."/>
            <person name="Hoen D."/>
            <person name="Wright S."/>
            <person name="Bruskiewich R."/>
            <person name="Bureau T."/>
            <person name="Miyao A."/>
            <person name="Hirochika H."/>
            <person name="Nishikawa T."/>
            <person name="Kadowaki K."/>
            <person name="Sugiura M."/>
            <person name="Burr B."/>
            <person name="Sasaki T."/>
        </authorList>
    </citation>
    <scope>NUCLEOTIDE SEQUENCE [LARGE SCALE GENOMIC DNA]</scope>
    <source>
        <strain evidence="3">cv. Nipponbare</strain>
    </source>
</reference>
<keyword evidence="3" id="KW-1185">Reference proteome</keyword>
<accession>A0A0P0WBW7</accession>
<evidence type="ECO:0000256" key="1">
    <source>
        <dbReference type="SAM" id="MobiDB-lite"/>
    </source>
</evidence>
<dbReference type="InParanoid" id="A0A0P0WBW7"/>
<feature type="region of interest" description="Disordered" evidence="1">
    <location>
        <begin position="100"/>
        <end position="128"/>
    </location>
</feature>
<name>A0A0P0WBW7_ORYSJ</name>
<evidence type="ECO:0000313" key="2">
    <source>
        <dbReference type="EMBL" id="BAS89923.1"/>
    </source>
</evidence>
<gene>
    <name evidence="2" type="ordered locus">Os04g0499700</name>
    <name evidence="2" type="ORF">OSNPB_040499700</name>
</gene>
<sequence>MPRSRRGPPKGANSSVAGAAPRGGRVSGLNQAYNRMAKASRVPNPLATPTTHQGELPGRRVEVKELNRGSYSLHSSEVQQPAEQLGHQVAGDGVDLPVAAQEQAPVMGQEGHVPAAPVHAPESDPPAA</sequence>
<dbReference type="AlphaFoldDB" id="A0A0P0WBW7"/>
<evidence type="ECO:0000313" key="3">
    <source>
        <dbReference type="Proteomes" id="UP000059680"/>
    </source>
</evidence>
<dbReference type="Proteomes" id="UP000059680">
    <property type="component" value="Chromosome 4"/>
</dbReference>